<name>A0A518HKU1_9BACT</name>
<dbReference type="Proteomes" id="UP000319004">
    <property type="component" value="Chromosome"/>
</dbReference>
<evidence type="ECO:0000313" key="12">
    <source>
        <dbReference type="EMBL" id="QDV47305.1"/>
    </source>
</evidence>
<dbReference type="AlphaFoldDB" id="A0A518HKU1"/>
<dbReference type="NCBIfam" id="NF033519">
    <property type="entry name" value="transpos_ISAzo13"/>
    <property type="match status" value="1"/>
</dbReference>
<accession>A0A518HKU1</accession>
<dbReference type="KEGG" id="snep:Enr13x_59000"/>
<evidence type="ECO:0000313" key="11">
    <source>
        <dbReference type="EMBL" id="QDV45996.1"/>
    </source>
</evidence>
<evidence type="ECO:0000313" key="3">
    <source>
        <dbReference type="EMBL" id="QDV42050.1"/>
    </source>
</evidence>
<dbReference type="EMBL" id="CP037423">
    <property type="protein sequence ID" value="QDV41472.1"/>
    <property type="molecule type" value="Genomic_DNA"/>
</dbReference>
<sequence>MAEKAAEAGTPVSDKTVSAWLNSLKIGFRKMIKTISGGLSADREQQFDLIAGHVESYQAAGNPVFSIDTKSKEFLGRLYRAGRIRTTEPIEAFDHDFPSWADGVVIPHGIYDIGRNAGHVNIGLSHETSRFATDSLKWYWNRIGKRCYPDTNSILLLCDCGGSNSASKYIFKHYLQKLVDTIGIEIRVAHYPSYCSKYNPIERRFFPHLGRACSGMLFDKLETVVKLMRNTSTRTGLRTTVNVLRGLYETGENATATMKAALRTVFDEQIPRWNYRFSPINRH</sequence>
<dbReference type="EMBL" id="CP037423">
    <property type="protein sequence ID" value="QDV47528.1"/>
    <property type="molecule type" value="Genomic_DNA"/>
</dbReference>
<dbReference type="EMBL" id="CP037423">
    <property type="protein sequence ID" value="QDV42249.1"/>
    <property type="molecule type" value="Genomic_DNA"/>
</dbReference>
<evidence type="ECO:0000313" key="8">
    <source>
        <dbReference type="EMBL" id="QDV43600.1"/>
    </source>
</evidence>
<dbReference type="KEGG" id="snep:Enr13x_72140"/>
<organism evidence="2 14">
    <name type="scientific">Stieleria neptunia</name>
    <dbReference type="NCBI Taxonomy" id="2527979"/>
    <lineage>
        <taxon>Bacteria</taxon>
        <taxon>Pseudomonadati</taxon>
        <taxon>Planctomycetota</taxon>
        <taxon>Planctomycetia</taxon>
        <taxon>Pirellulales</taxon>
        <taxon>Pirellulaceae</taxon>
        <taxon>Stieleria</taxon>
    </lineage>
</organism>
<reference evidence="2 14" key="1">
    <citation type="submission" date="2019-03" db="EMBL/GenBank/DDBJ databases">
        <title>Deep-cultivation of Planctomycetes and their phenomic and genomic characterization uncovers novel biology.</title>
        <authorList>
            <person name="Wiegand S."/>
            <person name="Jogler M."/>
            <person name="Boedeker C."/>
            <person name="Pinto D."/>
            <person name="Vollmers J."/>
            <person name="Rivas-Marin E."/>
            <person name="Kohn T."/>
            <person name="Peeters S.H."/>
            <person name="Heuer A."/>
            <person name="Rast P."/>
            <person name="Oberbeckmann S."/>
            <person name="Bunk B."/>
            <person name="Jeske O."/>
            <person name="Meyerdierks A."/>
            <person name="Storesund J.E."/>
            <person name="Kallscheuer N."/>
            <person name="Luecker S."/>
            <person name="Lage O.M."/>
            <person name="Pohl T."/>
            <person name="Merkel B.J."/>
            <person name="Hornburger P."/>
            <person name="Mueller R.-W."/>
            <person name="Bruemmer F."/>
            <person name="Labrenz M."/>
            <person name="Spormann A.M."/>
            <person name="Op den Camp H."/>
            <person name="Overmann J."/>
            <person name="Amann R."/>
            <person name="Jetten M.S.M."/>
            <person name="Mascher T."/>
            <person name="Medema M.H."/>
            <person name="Devos D.P."/>
            <person name="Kaster A.-K."/>
            <person name="Ovreas L."/>
            <person name="Rohde M."/>
            <person name="Galperin M.Y."/>
            <person name="Jogler C."/>
        </authorList>
    </citation>
    <scope>NUCLEOTIDE SEQUENCE [LARGE SCALE GENOMIC DNA]</scope>
    <source>
        <strain evidence="2 14">Enr13</strain>
    </source>
</reference>
<dbReference type="EMBL" id="CP037423">
    <property type="protein sequence ID" value="QDV45059.1"/>
    <property type="molecule type" value="Genomic_DNA"/>
</dbReference>
<dbReference type="KEGG" id="snep:Enr13x_11500"/>
<gene>
    <name evidence="1" type="ORF">Enr13x_11500</name>
    <name evidence="2" type="ORF">Enr13x_13110</name>
    <name evidence="3" type="ORF">Enr13x_18930</name>
    <name evidence="4" type="ORF">Enr13x_20940</name>
    <name evidence="5" type="ORF">Enr13x_30810</name>
    <name evidence="6" type="ORF">Enr13x_30890</name>
    <name evidence="7" type="ORF">Enr13x_34550</name>
    <name evidence="8" type="ORF">Enr13x_34570</name>
    <name evidence="9" type="ORF">Enr13x_49320</name>
    <name evidence="10" type="ORF">Enr13x_53540</name>
    <name evidence="11" type="ORF">Enr13x_59000</name>
    <name evidence="12" type="ORF">Enr13x_72140</name>
    <name evidence="13" type="ORF">Enr13x_74380</name>
</gene>
<dbReference type="EMBL" id="CP037423">
    <property type="protein sequence ID" value="QDV41312.1"/>
    <property type="molecule type" value="Genomic_DNA"/>
</dbReference>
<dbReference type="KEGG" id="snep:Enr13x_18930"/>
<evidence type="ECO:0000313" key="6">
    <source>
        <dbReference type="EMBL" id="QDV43234.1"/>
    </source>
</evidence>
<dbReference type="KEGG" id="snep:Enr13x_13110"/>
<dbReference type="EMBL" id="CP037423">
    <property type="protein sequence ID" value="QDV47305.1"/>
    <property type="molecule type" value="Genomic_DNA"/>
</dbReference>
<dbReference type="EMBL" id="CP037423">
    <property type="protein sequence ID" value="QDV42050.1"/>
    <property type="molecule type" value="Genomic_DNA"/>
</dbReference>
<evidence type="ECO:0000313" key="2">
    <source>
        <dbReference type="EMBL" id="QDV41472.1"/>
    </source>
</evidence>
<evidence type="ECO:0000313" key="7">
    <source>
        <dbReference type="EMBL" id="QDV43598.1"/>
    </source>
</evidence>
<evidence type="ECO:0000313" key="1">
    <source>
        <dbReference type="EMBL" id="QDV41312.1"/>
    </source>
</evidence>
<dbReference type="Pfam" id="PF07592">
    <property type="entry name" value="DDE_Tnp_ISAZ013"/>
    <property type="match status" value="1"/>
</dbReference>
<dbReference type="KEGG" id="snep:Enr13x_30810"/>
<protein>
    <submittedName>
        <fullName evidence="2">Rhodopirellula transposase</fullName>
    </submittedName>
</protein>
<dbReference type="KEGG" id="snep:Enr13x_49320"/>
<dbReference type="KEGG" id="snep:Enr13x_53540"/>
<proteinExistence type="predicted"/>
<dbReference type="EMBL" id="CP037423">
    <property type="protein sequence ID" value="QDV43600.1"/>
    <property type="molecule type" value="Genomic_DNA"/>
</dbReference>
<evidence type="ECO:0000313" key="14">
    <source>
        <dbReference type="Proteomes" id="UP000319004"/>
    </source>
</evidence>
<keyword evidence="14" id="KW-1185">Reference proteome</keyword>
<dbReference type="EMBL" id="CP037423">
    <property type="protein sequence ID" value="QDV43226.1"/>
    <property type="molecule type" value="Genomic_DNA"/>
</dbReference>
<dbReference type="EMBL" id="CP037423">
    <property type="protein sequence ID" value="QDV45996.1"/>
    <property type="molecule type" value="Genomic_DNA"/>
</dbReference>
<evidence type="ECO:0000313" key="10">
    <source>
        <dbReference type="EMBL" id="QDV45475.1"/>
    </source>
</evidence>
<evidence type="ECO:0000313" key="13">
    <source>
        <dbReference type="EMBL" id="QDV47528.1"/>
    </source>
</evidence>
<dbReference type="InterPro" id="IPR011518">
    <property type="entry name" value="Transposase_36"/>
</dbReference>
<dbReference type="KEGG" id="snep:Enr13x_34570"/>
<dbReference type="EMBL" id="CP037423">
    <property type="protein sequence ID" value="QDV43598.1"/>
    <property type="molecule type" value="Genomic_DNA"/>
</dbReference>
<dbReference type="EMBL" id="CP037423">
    <property type="protein sequence ID" value="QDV43234.1"/>
    <property type="molecule type" value="Genomic_DNA"/>
</dbReference>
<dbReference type="KEGG" id="snep:Enr13x_74380"/>
<evidence type="ECO:0000313" key="4">
    <source>
        <dbReference type="EMBL" id="QDV42249.1"/>
    </source>
</evidence>
<evidence type="ECO:0000313" key="5">
    <source>
        <dbReference type="EMBL" id="QDV43226.1"/>
    </source>
</evidence>
<evidence type="ECO:0000313" key="9">
    <source>
        <dbReference type="EMBL" id="QDV45059.1"/>
    </source>
</evidence>
<dbReference type="EMBL" id="CP037423">
    <property type="protein sequence ID" value="QDV45475.1"/>
    <property type="molecule type" value="Genomic_DNA"/>
</dbReference>
<dbReference type="KEGG" id="snep:Enr13x_30890"/>
<dbReference type="KEGG" id="snep:Enr13x_20940"/>
<dbReference type="KEGG" id="snep:Enr13x_34550"/>